<feature type="compositionally biased region" description="Polar residues" evidence="1">
    <location>
        <begin position="381"/>
        <end position="391"/>
    </location>
</feature>
<feature type="compositionally biased region" description="Low complexity" evidence="1">
    <location>
        <begin position="398"/>
        <end position="407"/>
    </location>
</feature>
<organism evidence="3">
    <name type="scientific">Salpingoeca rosetta (strain ATCC 50818 / BSB-021)</name>
    <dbReference type="NCBI Taxonomy" id="946362"/>
    <lineage>
        <taxon>Eukaryota</taxon>
        <taxon>Choanoflagellata</taxon>
        <taxon>Craspedida</taxon>
        <taxon>Salpingoecidae</taxon>
        <taxon>Salpingoeca</taxon>
    </lineage>
</organism>
<reference evidence="2" key="1">
    <citation type="submission" date="2009-08" db="EMBL/GenBank/DDBJ databases">
        <title>Annotation of Salpingoeca rosetta.</title>
        <authorList>
            <consortium name="The Broad Institute Genome Sequencing Platform"/>
            <person name="Russ C."/>
            <person name="Cuomo C."/>
            <person name="Burger G."/>
            <person name="Gray M.W."/>
            <person name="Holland P.W.H."/>
            <person name="King N."/>
            <person name="Lang F.B.F."/>
            <person name="Roger A.J."/>
            <person name="Ruiz-Trillo I."/>
            <person name="Young S.K."/>
            <person name="Zeng Q."/>
            <person name="Gargeya S."/>
            <person name="Alvarado L."/>
            <person name="Berlin A."/>
            <person name="Chapman S.B."/>
            <person name="Chen Z."/>
            <person name="Freedman E."/>
            <person name="Gellesch M."/>
            <person name="Goldberg J."/>
            <person name="Griggs A."/>
            <person name="Gujja S."/>
            <person name="Heilman E."/>
            <person name="Heiman D."/>
            <person name="Howarth C."/>
            <person name="Mehta T."/>
            <person name="Neiman D."/>
            <person name="Pearson M."/>
            <person name="Roberts A."/>
            <person name="Saif S."/>
            <person name="Shea T."/>
            <person name="Shenoy N."/>
            <person name="Sisk P."/>
            <person name="Stolte C."/>
            <person name="Sykes S."/>
            <person name="White J."/>
            <person name="Yandava C."/>
            <person name="Haas B."/>
            <person name="Nusbaum C."/>
            <person name="Birren B."/>
        </authorList>
    </citation>
    <scope>NUCLEOTIDE SEQUENCE [LARGE SCALE GENOMIC DNA]</scope>
    <source>
        <strain evidence="2">ATCC 50818</strain>
    </source>
</reference>
<protein>
    <submittedName>
        <fullName evidence="2">Uncharacterized protein</fullName>
    </submittedName>
</protein>
<dbReference type="RefSeq" id="XP_004998145.1">
    <property type="nucleotide sequence ID" value="XM_004998088.1"/>
</dbReference>
<accession>F2TX60</accession>
<feature type="compositionally biased region" description="Basic and acidic residues" evidence="1">
    <location>
        <begin position="553"/>
        <end position="566"/>
    </location>
</feature>
<evidence type="ECO:0000313" key="3">
    <source>
        <dbReference type="Proteomes" id="UP000007799"/>
    </source>
</evidence>
<feature type="compositionally biased region" description="Polar residues" evidence="1">
    <location>
        <begin position="48"/>
        <end position="57"/>
    </location>
</feature>
<name>F2TX60_SALR5</name>
<evidence type="ECO:0000256" key="1">
    <source>
        <dbReference type="SAM" id="MobiDB-lite"/>
    </source>
</evidence>
<dbReference type="Proteomes" id="UP000007799">
    <property type="component" value="Unassembled WGS sequence"/>
</dbReference>
<keyword evidence="3" id="KW-1185">Reference proteome</keyword>
<dbReference type="EMBL" id="GL832956">
    <property type="protein sequence ID" value="EGD75969.1"/>
    <property type="molecule type" value="Genomic_DNA"/>
</dbReference>
<feature type="region of interest" description="Disordered" evidence="1">
    <location>
        <begin position="553"/>
        <end position="582"/>
    </location>
</feature>
<proteinExistence type="predicted"/>
<feature type="compositionally biased region" description="Basic residues" evidence="1">
    <location>
        <begin position="567"/>
        <end position="578"/>
    </location>
</feature>
<feature type="region of interest" description="Disordered" evidence="1">
    <location>
        <begin position="1"/>
        <end position="57"/>
    </location>
</feature>
<sequence length="799" mass="87719">MEMFLKKKKKKEHKKKEHKKQWREAETDGDGANRSKAKKRKAIEPNAAPNNRRQQPQHLETLLEWTQELMHQRGQADVVLSQVSAHLFTSFKGTEHEVKLAAGVLDQLARLQDKDVRQKCRETVPRKVWEHILHATTLCLQNLHALACLPLPLLHPHLDAPVESAIVTAIGMPYAAKPLGIVFSTLAQDHGDPAVQVLEPRILKLLDGSVTVSHHWACRFLESLLRHSLDNIHSPVITERVCRGAVIFAATAAPLPWLITALPLLQSLFTRTAHTPFEASPQGGAQCAASMLQVLIELLHDTHATLAAKVDPETTAIHATQVQIIALLMLLQHAISLTGDATAPTCSLTAWLVAAKCMAHHLAVPLHTTTLHQRGHKRNHGATNTHPTPTNGHEDMTQQQQEQGWEQDTSTSSLSMLFPDLEAAFTACPQMTLEHLEQCVELLIRNRPPPSARTIDSAVICNDLWHALIKLGGRQHSQQSMPASTPFLKATITADCITDGHAALLRQLKLHHPFTIAQWHRLLADTLPRFDLFPQCIWEPLVRHLAVHVARSNPRDGDDNGTDDHHHHQCYQHPRGHLTHPEDSRNAASAWLLVSRMLTAATNVLTANAPPVQPTTSLATSTLMGNSSNLVAAAPTQALHTTMATATSANAALPLSFLQHLELAVSLLPAGIDQAAGDEQLFSSVVDAAVAAVEFACAHVHEDKHGVDITTPFHGSGCLLTHSDCCRQDNSDHNHANHNCHKHKHNCNANHNLNCNNQRSQEHGHRQCVYHFGWAATAVGVAAARMCASHLCSAAEGRL</sequence>
<dbReference type="InParanoid" id="F2TX60"/>
<feature type="compositionally biased region" description="Basic residues" evidence="1">
    <location>
        <begin position="1"/>
        <end position="21"/>
    </location>
</feature>
<gene>
    <name evidence="2" type="ORF">PTSG_11627</name>
</gene>
<dbReference type="KEGG" id="sre:PTSG_11627"/>
<dbReference type="GeneID" id="16078741"/>
<feature type="region of interest" description="Disordered" evidence="1">
    <location>
        <begin position="370"/>
        <end position="409"/>
    </location>
</feature>
<evidence type="ECO:0000313" key="2">
    <source>
        <dbReference type="EMBL" id="EGD75969.1"/>
    </source>
</evidence>
<dbReference type="AlphaFoldDB" id="F2TX60"/>